<dbReference type="GO" id="GO:0032259">
    <property type="term" value="P:methylation"/>
    <property type="evidence" value="ECO:0007669"/>
    <property type="project" value="UniProtKB-KW"/>
</dbReference>
<keyword evidence="2" id="KW-1185">Reference proteome</keyword>
<evidence type="ECO:0000313" key="2">
    <source>
        <dbReference type="Proteomes" id="UP001429984"/>
    </source>
</evidence>
<gene>
    <name evidence="1" type="ORF">IU514_12595</name>
</gene>
<sequence length="271" mass="31139">MELAKMAALVVKPMVPASVWQWWRADRHFFNAHGWQNLHLGKFSSFAEANEFARKRGVQSEYRLDHVEWAKIQTTIKAHDYPILYWLGQLLDRNSVVCDFGGSVGVCYYAYQERLQFPDGLSWVVCELPEPAELGAQLAIQRQACGLSFTTDRTAMDGCQILLAAGVLPFLEPRLASLLDGLTHRPRHILINRLPLCSRIPAFVTLQNTGHSVTPMRIDNYSEFIAQMEQCGYELIDSWKCFENSLLVPQHPECEVRHFHGFYLRYREAVH</sequence>
<accession>A0ABS0B768</accession>
<dbReference type="EMBL" id="JADLZT010000006">
    <property type="protein sequence ID" value="MBF6024865.1"/>
    <property type="molecule type" value="Genomic_DNA"/>
</dbReference>
<keyword evidence="1" id="KW-0489">Methyltransferase</keyword>
<dbReference type="Proteomes" id="UP001429984">
    <property type="component" value="Unassembled WGS sequence"/>
</dbReference>
<dbReference type="GO" id="GO:0008168">
    <property type="term" value="F:methyltransferase activity"/>
    <property type="evidence" value="ECO:0007669"/>
    <property type="project" value="UniProtKB-KW"/>
</dbReference>
<dbReference type="NCBIfam" id="TIGR04325">
    <property type="entry name" value="MTase_LIC12133"/>
    <property type="match status" value="1"/>
</dbReference>
<reference evidence="1 2" key="1">
    <citation type="submission" date="2020-11" db="EMBL/GenBank/DDBJ databases">
        <title>Draft Genome Sequence and Secondary Metabolite Biosynthetic Potential of the Lysobacter niastensis Type strain DSM 18481.</title>
        <authorList>
            <person name="Turrini P."/>
            <person name="Artuso I."/>
            <person name="Tescari M."/>
            <person name="Lugli G.A."/>
            <person name="Frangipani E."/>
            <person name="Ventura M."/>
            <person name="Visca P."/>
        </authorList>
    </citation>
    <scope>NUCLEOTIDE SEQUENCE [LARGE SCALE GENOMIC DNA]</scope>
    <source>
        <strain evidence="1 2">DSM 18481</strain>
    </source>
</reference>
<proteinExistence type="predicted"/>
<evidence type="ECO:0000313" key="1">
    <source>
        <dbReference type="EMBL" id="MBF6024865.1"/>
    </source>
</evidence>
<name>A0ABS0B768_9GAMM</name>
<organism evidence="1 2">
    <name type="scientific">Lysobacter niastensis</name>
    <dbReference type="NCBI Taxonomy" id="380629"/>
    <lineage>
        <taxon>Bacteria</taxon>
        <taxon>Pseudomonadati</taxon>
        <taxon>Pseudomonadota</taxon>
        <taxon>Gammaproteobacteria</taxon>
        <taxon>Lysobacterales</taxon>
        <taxon>Lysobacteraceae</taxon>
        <taxon>Lysobacter</taxon>
    </lineage>
</organism>
<keyword evidence="1" id="KW-0808">Transferase</keyword>
<dbReference type="InterPro" id="IPR027612">
    <property type="entry name" value="Put_MTase_LIC12133"/>
</dbReference>
<dbReference type="EC" id="2.1.1.-" evidence="1"/>
<protein>
    <submittedName>
        <fullName evidence="1">Methyltransferase, TIGR04325 family</fullName>
        <ecNumber evidence="1">2.1.1.-</ecNumber>
    </submittedName>
</protein>
<dbReference type="RefSeq" id="WP_194931447.1">
    <property type="nucleotide sequence ID" value="NZ_JADLZT010000006.1"/>
</dbReference>
<comment type="caution">
    <text evidence="1">The sequence shown here is derived from an EMBL/GenBank/DDBJ whole genome shotgun (WGS) entry which is preliminary data.</text>
</comment>